<dbReference type="Gene3D" id="3.40.50.1820">
    <property type="entry name" value="alpha/beta hydrolase"/>
    <property type="match status" value="1"/>
</dbReference>
<evidence type="ECO:0000313" key="2">
    <source>
        <dbReference type="EMBL" id="KAK3878235.1"/>
    </source>
</evidence>
<proteinExistence type="predicted"/>
<dbReference type="GO" id="GO:0016787">
    <property type="term" value="F:hydrolase activity"/>
    <property type="evidence" value="ECO:0007669"/>
    <property type="project" value="InterPro"/>
</dbReference>
<name>A0AAE1FPX6_PETCI</name>
<dbReference type="EMBL" id="JAWQEG010001570">
    <property type="protein sequence ID" value="KAK3878235.1"/>
    <property type="molecule type" value="Genomic_DNA"/>
</dbReference>
<organism evidence="2 3">
    <name type="scientific">Petrolisthes cinctipes</name>
    <name type="common">Flat porcelain crab</name>
    <dbReference type="NCBI Taxonomy" id="88211"/>
    <lineage>
        <taxon>Eukaryota</taxon>
        <taxon>Metazoa</taxon>
        <taxon>Ecdysozoa</taxon>
        <taxon>Arthropoda</taxon>
        <taxon>Crustacea</taxon>
        <taxon>Multicrustacea</taxon>
        <taxon>Malacostraca</taxon>
        <taxon>Eumalacostraca</taxon>
        <taxon>Eucarida</taxon>
        <taxon>Decapoda</taxon>
        <taxon>Pleocyemata</taxon>
        <taxon>Anomura</taxon>
        <taxon>Galatheoidea</taxon>
        <taxon>Porcellanidae</taxon>
        <taxon>Petrolisthes</taxon>
    </lineage>
</organism>
<dbReference type="InterPro" id="IPR029058">
    <property type="entry name" value="AB_hydrolase_fold"/>
</dbReference>
<evidence type="ECO:0000313" key="3">
    <source>
        <dbReference type="Proteomes" id="UP001286313"/>
    </source>
</evidence>
<evidence type="ECO:0000259" key="1">
    <source>
        <dbReference type="Pfam" id="PF02230"/>
    </source>
</evidence>
<dbReference type="SUPFAM" id="SSF53474">
    <property type="entry name" value="alpha/beta-Hydrolases"/>
    <property type="match status" value="1"/>
</dbReference>
<reference evidence="2" key="1">
    <citation type="submission" date="2023-10" db="EMBL/GenBank/DDBJ databases">
        <title>Genome assemblies of two species of porcelain crab, Petrolisthes cinctipes and Petrolisthes manimaculis (Anomura: Porcellanidae).</title>
        <authorList>
            <person name="Angst P."/>
        </authorList>
    </citation>
    <scope>NUCLEOTIDE SEQUENCE</scope>
    <source>
        <strain evidence="2">PB745_01</strain>
        <tissue evidence="2">Gill</tissue>
    </source>
</reference>
<dbReference type="InterPro" id="IPR003140">
    <property type="entry name" value="PLipase/COase/thioEstase"/>
</dbReference>
<protein>
    <recommendedName>
        <fullName evidence="1">Phospholipase/carboxylesterase/thioesterase domain-containing protein</fullName>
    </recommendedName>
</protein>
<dbReference type="Proteomes" id="UP001286313">
    <property type="component" value="Unassembled WGS sequence"/>
</dbReference>
<sequence>MGKASSKMAAPVVVNATAKHTATIIFLHGLGDTGHGWASAMAAIGSPHIKFICPTAALSLTLSLAAPPISLSSDTTAAPRIFSRLDTAGLRLTAAKPSKSSSPSSSTNINQWIQFTPTSLQCLLLNILPS</sequence>
<dbReference type="AlphaFoldDB" id="A0AAE1FPX6"/>
<accession>A0AAE1FPX6</accession>
<feature type="domain" description="Phospholipase/carboxylesterase/thioesterase" evidence="1">
    <location>
        <begin position="10"/>
        <end position="57"/>
    </location>
</feature>
<comment type="caution">
    <text evidence="2">The sequence shown here is derived from an EMBL/GenBank/DDBJ whole genome shotgun (WGS) entry which is preliminary data.</text>
</comment>
<keyword evidence="3" id="KW-1185">Reference proteome</keyword>
<dbReference type="Pfam" id="PF02230">
    <property type="entry name" value="Abhydrolase_2"/>
    <property type="match status" value="1"/>
</dbReference>
<dbReference type="PANTHER" id="PTHR46234">
    <property type="entry name" value="ALPHA/BETA-HYDROLASES SUPERFAMILY PROTEIN"/>
    <property type="match status" value="1"/>
</dbReference>
<gene>
    <name evidence="2" type="ORF">Pcinc_017109</name>
</gene>